<proteinExistence type="predicted"/>
<dbReference type="InterPro" id="IPR045455">
    <property type="entry name" value="NrS-1_pol-like_helicase"/>
</dbReference>
<reference evidence="2" key="1">
    <citation type="journal article" date="2019" name="MBio">
        <title>Virus Genomes from Deep Sea Sediments Expand the Ocean Megavirome and Support Independent Origins of Viral Gigantism.</title>
        <authorList>
            <person name="Backstrom D."/>
            <person name="Yutin N."/>
            <person name="Jorgensen S.L."/>
            <person name="Dharamshi J."/>
            <person name="Homa F."/>
            <person name="Zaremba-Niedwiedzka K."/>
            <person name="Spang A."/>
            <person name="Wolf Y.I."/>
            <person name="Koonin E.V."/>
            <person name="Ettema T.J."/>
        </authorList>
    </citation>
    <scope>NUCLEOTIDE SEQUENCE</scope>
</reference>
<protein>
    <recommendedName>
        <fullName evidence="1">NrS-1 polymerase-like helicase domain-containing protein</fullName>
    </recommendedName>
</protein>
<organism evidence="2">
    <name type="scientific">Pithovirus LCPAC304</name>
    <dbReference type="NCBI Taxonomy" id="2506594"/>
    <lineage>
        <taxon>Viruses</taxon>
        <taxon>Pithoviruses</taxon>
    </lineage>
</organism>
<accession>A0A481Z9E7</accession>
<dbReference type="EMBL" id="MK500567">
    <property type="protein sequence ID" value="QBK92115.1"/>
    <property type="molecule type" value="Genomic_DNA"/>
</dbReference>
<dbReference type="Pfam" id="PF19263">
    <property type="entry name" value="DUF5906"/>
    <property type="match status" value="1"/>
</dbReference>
<feature type="domain" description="NrS-1 polymerase-like helicase" evidence="1">
    <location>
        <begin position="7"/>
        <end position="73"/>
    </location>
</feature>
<sequence length="248" mass="28582">MKWPGSLRYKTHIIFDESAEEAKRSKKIDTEILKRFITADTVQYESKCVDPDNGASYHIFYCISNNVVPFPTGQGWNRRVLQVEVSPKYKGNKKYFCTLYDTFTQETANHFFTYLLTEFSELDFFDLTNAPETESKNFAIEASKTTYDLFAEDLFYGNMVLHSESIIQNVKGTYIRATNLSFLFKMEYGKNPNNTALGTSLKKFGFRATRIYAGPNNAKKRVRVWESPSTAEIDILPETAQSLPRLMH</sequence>
<evidence type="ECO:0000259" key="1">
    <source>
        <dbReference type="Pfam" id="PF19263"/>
    </source>
</evidence>
<gene>
    <name evidence="2" type="ORF">LCPAC304_04620</name>
</gene>
<name>A0A481Z9E7_9VIRU</name>
<evidence type="ECO:0000313" key="2">
    <source>
        <dbReference type="EMBL" id="QBK92115.1"/>
    </source>
</evidence>